<keyword evidence="2" id="KW-0732">Signal</keyword>
<reference evidence="4 5" key="1">
    <citation type="submission" date="2014-05" db="EMBL/GenBank/DDBJ databases">
        <authorList>
            <person name="Bishop-Lilly K.A."/>
            <person name="Broomall S.M."/>
            <person name="Chain P.S."/>
            <person name="Chertkov O."/>
            <person name="Coyne S.R."/>
            <person name="Daligault H.E."/>
            <person name="Davenport K.W."/>
            <person name="Erkkila T."/>
            <person name="Frey K.G."/>
            <person name="Gibbons H.S."/>
            <person name="Gu W."/>
            <person name="Jaissle J."/>
            <person name="Johnson S.L."/>
            <person name="Koroleva G.I."/>
            <person name="Ladner J.T."/>
            <person name="Lo C.-C."/>
            <person name="Minogue T.D."/>
            <person name="Munk C."/>
            <person name="Palacios G.F."/>
            <person name="Redden C.L."/>
            <person name="Rosenzweig C.N."/>
            <person name="Scholz M.B."/>
            <person name="Teshima H."/>
            <person name="Xu Y."/>
        </authorList>
    </citation>
    <scope>NUCLEOTIDE SEQUENCE [LARGE SCALE GENOMIC DNA]</scope>
    <source>
        <strain evidence="4 5">DDS 22E-1</strain>
    </source>
</reference>
<sequence>MIRDNRKPLLHAVHALVVLAYATASSAEPIVINVRTYGATGDGRSDDSPALQRAVSALNEAGGGELYFPPGTYLHSEAIAVSGRVIVSGAGAESVLKALAPASAALVFADASQCGAQNLRIVSDARTRLHEQNSAGVVMDNVENCYVKHLSIEGGASAGILIANSRAVTVSENHVADTLADGIHVVNGSSDVVVESNFASNTGDDSFSAVAYASWPKQTDNVIIKSNTSVSSHARGVACIGASRCRIYDNTVNNSRGHGIAVAYESSYNTYHPYGARLVGNQITTAHPKEGTNSVLVSGAKDVEIDSTSIEGGNPVLVSESWGVIVRNLMMNKQAGVPVLERGHVQLNIEGVSANGTALVDRRLIVKKIQ</sequence>
<evidence type="ECO:0000259" key="3">
    <source>
        <dbReference type="Pfam" id="PF12708"/>
    </source>
</evidence>
<dbReference type="Proteomes" id="UP000029413">
    <property type="component" value="Chromosome 3"/>
</dbReference>
<feature type="chain" id="PRO_5043042992" evidence="2">
    <location>
        <begin position="28"/>
        <end position="370"/>
    </location>
</feature>
<keyword evidence="5" id="KW-1185">Reference proteome</keyword>
<feature type="domain" description="Rhamnogalacturonase A/B/Epimerase-like pectate lyase" evidence="3">
    <location>
        <begin position="32"/>
        <end position="260"/>
    </location>
</feature>
<evidence type="ECO:0000313" key="5">
    <source>
        <dbReference type="Proteomes" id="UP000029413"/>
    </source>
</evidence>
<dbReference type="InterPro" id="IPR012334">
    <property type="entry name" value="Pectin_lyas_fold"/>
</dbReference>
<dbReference type="PANTHER" id="PTHR31736">
    <property type="match status" value="1"/>
</dbReference>
<dbReference type="InterPro" id="IPR024535">
    <property type="entry name" value="RHGA/B-epi-like_pectate_lyase"/>
</dbReference>
<dbReference type="InterPro" id="IPR006626">
    <property type="entry name" value="PbH1"/>
</dbReference>
<dbReference type="KEGG" id="bcen:DM39_6249"/>
<dbReference type="SUPFAM" id="SSF51126">
    <property type="entry name" value="Pectin lyase-like"/>
    <property type="match status" value="1"/>
</dbReference>
<dbReference type="Pfam" id="PF12708">
    <property type="entry name" value="Pect-lyase_RHGA_epim"/>
    <property type="match status" value="1"/>
</dbReference>
<keyword evidence="1" id="KW-1015">Disulfide bond</keyword>
<proteinExistence type="predicted"/>
<dbReference type="SMART" id="SM00710">
    <property type="entry name" value="PbH1"/>
    <property type="match status" value="4"/>
</dbReference>
<evidence type="ECO:0000256" key="2">
    <source>
        <dbReference type="SAM" id="SignalP"/>
    </source>
</evidence>
<accession>A0AAN0RMR8</accession>
<dbReference type="Gene3D" id="2.160.20.10">
    <property type="entry name" value="Single-stranded right-handed beta-helix, Pectin lyase-like"/>
    <property type="match status" value="1"/>
</dbReference>
<gene>
    <name evidence="4" type="ORF">DM39_6249</name>
</gene>
<evidence type="ECO:0000256" key="1">
    <source>
        <dbReference type="ARBA" id="ARBA00023157"/>
    </source>
</evidence>
<dbReference type="InterPro" id="IPR011050">
    <property type="entry name" value="Pectin_lyase_fold/virulence"/>
</dbReference>
<dbReference type="PANTHER" id="PTHR31736:SF19">
    <property type="entry name" value="PECTIN LYASE SUPERFAMILY PROTEIN-RELATED"/>
    <property type="match status" value="1"/>
</dbReference>
<evidence type="ECO:0000313" key="4">
    <source>
        <dbReference type="EMBL" id="AIO30534.1"/>
    </source>
</evidence>
<dbReference type="AlphaFoldDB" id="A0AAN0RMR8"/>
<protein>
    <submittedName>
        <fullName evidence="4">Right handed beta helix region family protein</fullName>
    </submittedName>
</protein>
<feature type="signal peptide" evidence="2">
    <location>
        <begin position="1"/>
        <end position="27"/>
    </location>
</feature>
<organism evidence="4 5">
    <name type="scientific">Burkholderia cenocepacia</name>
    <dbReference type="NCBI Taxonomy" id="95486"/>
    <lineage>
        <taxon>Bacteria</taxon>
        <taxon>Pseudomonadati</taxon>
        <taxon>Pseudomonadota</taxon>
        <taxon>Betaproteobacteria</taxon>
        <taxon>Burkholderiales</taxon>
        <taxon>Burkholderiaceae</taxon>
        <taxon>Burkholderia</taxon>
        <taxon>Burkholderia cepacia complex</taxon>
    </lineage>
</organism>
<dbReference type="EMBL" id="CP007782">
    <property type="protein sequence ID" value="AIO30534.1"/>
    <property type="molecule type" value="Genomic_DNA"/>
</dbReference>
<name>A0AAN0RMR8_9BURK</name>